<keyword evidence="2" id="KW-1185">Reference proteome</keyword>
<reference evidence="2" key="1">
    <citation type="journal article" date="2019" name="Int. J. Syst. Evol. Microbiol.">
        <title>The Global Catalogue of Microorganisms (GCM) 10K type strain sequencing project: providing services to taxonomists for standard genome sequencing and annotation.</title>
        <authorList>
            <consortium name="The Broad Institute Genomics Platform"/>
            <consortium name="The Broad Institute Genome Sequencing Center for Infectious Disease"/>
            <person name="Wu L."/>
            <person name="Ma J."/>
        </authorList>
    </citation>
    <scope>NUCLEOTIDE SEQUENCE [LARGE SCALE GENOMIC DNA]</scope>
    <source>
        <strain evidence="2">JCM 4816</strain>
    </source>
</reference>
<dbReference type="Proteomes" id="UP001596174">
    <property type="component" value="Unassembled WGS sequence"/>
</dbReference>
<dbReference type="RefSeq" id="WP_380589608.1">
    <property type="nucleotide sequence ID" value="NZ_JBHSQJ010000147.1"/>
</dbReference>
<sequence>MPGSTKLGQHAMPVELEHEDGERLGSLLDCLARLLDARGPEGLTDAQVDALCAGHEHSRDELRGWLGHLTADLREKS</sequence>
<accession>A0ABW1GAV1</accession>
<comment type="caution">
    <text evidence="1">The sequence shown here is derived from an EMBL/GenBank/DDBJ whole genome shotgun (WGS) entry which is preliminary data.</text>
</comment>
<evidence type="ECO:0000313" key="2">
    <source>
        <dbReference type="Proteomes" id="UP001596174"/>
    </source>
</evidence>
<protein>
    <submittedName>
        <fullName evidence="1">Uncharacterized protein</fullName>
    </submittedName>
</protein>
<proteinExistence type="predicted"/>
<evidence type="ECO:0000313" key="1">
    <source>
        <dbReference type="EMBL" id="MFC5911153.1"/>
    </source>
</evidence>
<name>A0ABW1GAV1_9ACTN</name>
<gene>
    <name evidence="1" type="ORF">ACFP3V_28595</name>
</gene>
<organism evidence="1 2">
    <name type="scientific">Streptacidiphilus monticola</name>
    <dbReference type="NCBI Taxonomy" id="2161674"/>
    <lineage>
        <taxon>Bacteria</taxon>
        <taxon>Bacillati</taxon>
        <taxon>Actinomycetota</taxon>
        <taxon>Actinomycetes</taxon>
        <taxon>Kitasatosporales</taxon>
        <taxon>Streptomycetaceae</taxon>
        <taxon>Streptacidiphilus</taxon>
    </lineage>
</organism>
<dbReference type="EMBL" id="JBHSQJ010000147">
    <property type="protein sequence ID" value="MFC5911153.1"/>
    <property type="molecule type" value="Genomic_DNA"/>
</dbReference>